<evidence type="ECO:0000313" key="1">
    <source>
        <dbReference type="Proteomes" id="UP000887566"/>
    </source>
</evidence>
<reference evidence="2" key="1">
    <citation type="submission" date="2022-11" db="UniProtKB">
        <authorList>
            <consortium name="WormBaseParasite"/>
        </authorList>
    </citation>
    <scope>IDENTIFICATION</scope>
</reference>
<dbReference type="Proteomes" id="UP000887566">
    <property type="component" value="Unplaced"/>
</dbReference>
<organism evidence="1 2">
    <name type="scientific">Plectus sambesii</name>
    <dbReference type="NCBI Taxonomy" id="2011161"/>
    <lineage>
        <taxon>Eukaryota</taxon>
        <taxon>Metazoa</taxon>
        <taxon>Ecdysozoa</taxon>
        <taxon>Nematoda</taxon>
        <taxon>Chromadorea</taxon>
        <taxon>Plectida</taxon>
        <taxon>Plectina</taxon>
        <taxon>Plectoidea</taxon>
        <taxon>Plectidae</taxon>
        <taxon>Plectus</taxon>
    </lineage>
</organism>
<accession>A0A914VS01</accession>
<name>A0A914VS01_9BILA</name>
<protein>
    <submittedName>
        <fullName evidence="2">Uncharacterized protein</fullName>
    </submittedName>
</protein>
<dbReference type="WBParaSite" id="PSAMB.scaffold2363size23621.g17529.t1">
    <property type="protein sequence ID" value="PSAMB.scaffold2363size23621.g17529.t1"/>
    <property type="gene ID" value="PSAMB.scaffold2363size23621.g17529"/>
</dbReference>
<evidence type="ECO:0000313" key="2">
    <source>
        <dbReference type="WBParaSite" id="PSAMB.scaffold2363size23621.g17529.t1"/>
    </source>
</evidence>
<dbReference type="AlphaFoldDB" id="A0A914VS01"/>
<sequence>MAFPMIIPMLTKKEAAYEPQKMFNTFRAEIIGVMKEQFELNDNRVLSPEDQGFCLNDYPMRLGWVPPGATFWSMIKSAWKRRMTLGKIRQYDKSFNWEDVLVAAPPIVHKISSQLAKGDITPLEGRLEPGLLQRLKERADQLTPSQREVLNFEMDDYILPSPMLLDIEQRVEGRQTFIDFFCYDVAVYQVKKLEFDFARKKGLKMHDYKFAFPRQIISNIVFTRQLEPTLSDEFLVTQFNIIVAP</sequence>
<keyword evidence="1" id="KW-1185">Reference proteome</keyword>
<proteinExistence type="predicted"/>